<dbReference type="InterPro" id="IPR002220">
    <property type="entry name" value="DapA-like"/>
</dbReference>
<dbReference type="Gene3D" id="3.20.20.70">
    <property type="entry name" value="Aldolase class I"/>
    <property type="match status" value="1"/>
</dbReference>
<dbReference type="Proteomes" id="UP001597114">
    <property type="component" value="Unassembled WGS sequence"/>
</dbReference>
<keyword evidence="2 4" id="KW-0456">Lyase</keyword>
<dbReference type="PIRSF" id="PIRSF001365">
    <property type="entry name" value="DHDPS"/>
    <property type="match status" value="1"/>
</dbReference>
<protein>
    <submittedName>
        <fullName evidence="5">Dihydrodipicolinate synthase family protein</fullName>
    </submittedName>
</protein>
<accession>A0ABW4F346</accession>
<dbReference type="PROSITE" id="PS00665">
    <property type="entry name" value="DHDPS_1"/>
    <property type="match status" value="1"/>
</dbReference>
<organism evidence="5 6">
    <name type="scientific">Pseudonocardia yunnanensis</name>
    <dbReference type="NCBI Taxonomy" id="58107"/>
    <lineage>
        <taxon>Bacteria</taxon>
        <taxon>Bacillati</taxon>
        <taxon>Actinomycetota</taxon>
        <taxon>Actinomycetes</taxon>
        <taxon>Pseudonocardiales</taxon>
        <taxon>Pseudonocardiaceae</taxon>
        <taxon>Pseudonocardia</taxon>
    </lineage>
</organism>
<evidence type="ECO:0000256" key="2">
    <source>
        <dbReference type="ARBA" id="ARBA00023239"/>
    </source>
</evidence>
<proteinExistence type="inferred from homology"/>
<dbReference type="PANTHER" id="PTHR12128">
    <property type="entry name" value="DIHYDRODIPICOLINATE SYNTHASE"/>
    <property type="match status" value="1"/>
</dbReference>
<evidence type="ECO:0000313" key="6">
    <source>
        <dbReference type="Proteomes" id="UP001597114"/>
    </source>
</evidence>
<keyword evidence="6" id="KW-1185">Reference proteome</keyword>
<dbReference type="SUPFAM" id="SSF51569">
    <property type="entry name" value="Aldolase"/>
    <property type="match status" value="1"/>
</dbReference>
<evidence type="ECO:0000313" key="5">
    <source>
        <dbReference type="EMBL" id="MFD1521667.1"/>
    </source>
</evidence>
<dbReference type="EMBL" id="JBHUCO010000037">
    <property type="protein sequence ID" value="MFD1521667.1"/>
    <property type="molecule type" value="Genomic_DNA"/>
</dbReference>
<dbReference type="InterPro" id="IPR020624">
    <property type="entry name" value="Schiff_base-form_aldolases_CS"/>
</dbReference>
<dbReference type="InterPro" id="IPR013785">
    <property type="entry name" value="Aldolase_TIM"/>
</dbReference>
<evidence type="ECO:0000256" key="1">
    <source>
        <dbReference type="ARBA" id="ARBA00007592"/>
    </source>
</evidence>
<evidence type="ECO:0000256" key="4">
    <source>
        <dbReference type="PIRNR" id="PIRNR001365"/>
    </source>
</evidence>
<reference evidence="6" key="1">
    <citation type="journal article" date="2019" name="Int. J. Syst. Evol. Microbiol.">
        <title>The Global Catalogue of Microorganisms (GCM) 10K type strain sequencing project: providing services to taxonomists for standard genome sequencing and annotation.</title>
        <authorList>
            <consortium name="The Broad Institute Genomics Platform"/>
            <consortium name="The Broad Institute Genome Sequencing Center for Infectious Disease"/>
            <person name="Wu L."/>
            <person name="Ma J."/>
        </authorList>
    </citation>
    <scope>NUCLEOTIDE SEQUENCE [LARGE SCALE GENOMIC DNA]</scope>
    <source>
        <strain evidence="6">CCM 7043</strain>
    </source>
</reference>
<dbReference type="PRINTS" id="PR00146">
    <property type="entry name" value="DHPICSNTHASE"/>
</dbReference>
<comment type="caution">
    <text evidence="5">The sequence shown here is derived from an EMBL/GenBank/DDBJ whole genome shotgun (WGS) entry which is preliminary data.</text>
</comment>
<name>A0ABW4F346_9PSEU</name>
<sequence>MSARSSRADVLAAVPTLVDEAGELDRAANRALLTGLVDRLDGVFVAGTTGEFPALHRAERRDLIEIALDVFGPDRVVAHIGAAATRDAVTLARDAVAAGARRLAAITPYYLPVDADTVTRHFAAITEAGRDAVVYGYLFPDRTGVPADAEQFARAAVESGLAGAKLSGAAAALLAEFVAALPAGSLLWSGDDAALASVVRAGGRGVVSGSASAFPEPFTALADAVARGDAEAERTAQTEVDDVTAALDTVQGIKHALARLGLGTGVMRMPAPLVGAVERERIDRLVARAQAPVA</sequence>
<keyword evidence="3" id="KW-0704">Schiff base</keyword>
<evidence type="ECO:0000256" key="3">
    <source>
        <dbReference type="ARBA" id="ARBA00023270"/>
    </source>
</evidence>
<dbReference type="CDD" id="cd00408">
    <property type="entry name" value="DHDPS-like"/>
    <property type="match status" value="1"/>
</dbReference>
<dbReference type="RefSeq" id="WP_344724003.1">
    <property type="nucleotide sequence ID" value="NZ_BAAAUS010000024.1"/>
</dbReference>
<dbReference type="PANTHER" id="PTHR12128:SF66">
    <property type="entry name" value="4-HYDROXY-2-OXOGLUTARATE ALDOLASE, MITOCHONDRIAL"/>
    <property type="match status" value="1"/>
</dbReference>
<comment type="similarity">
    <text evidence="1 4">Belongs to the DapA family.</text>
</comment>
<gene>
    <name evidence="5" type="ORF">ACFSJD_29505</name>
</gene>
<dbReference type="Pfam" id="PF00701">
    <property type="entry name" value="DHDPS"/>
    <property type="match status" value="1"/>
</dbReference>
<dbReference type="SMART" id="SM01130">
    <property type="entry name" value="DHDPS"/>
    <property type="match status" value="1"/>
</dbReference>